<accession>A0A4S8IMA1</accession>
<evidence type="ECO:0000256" key="2">
    <source>
        <dbReference type="SAM" id="MobiDB-lite"/>
    </source>
</evidence>
<sequence>MPGDPSPDDPKDRRKRKAGGPAAEDSPGGGAARSNPGQRRVVDDDSVALLRGVLEFRHRMDLLPTKSNMPAFYESVRRWLRAPLTQDQVYNKLRHLRHKFSQTAASGHGPHDGILHELAAKIWPADEEKKDKKEEDKKQQQENDTDDDEHEEQVESQDAEMEREDEHEEKEGRNEEEQRGGCESYPYLAHAAAEHWKAHSLSNASLEVGLKLLNPSKAKALEGKWKRLLDDEMKFQADWFKACRDIFALLNESHKGM</sequence>
<dbReference type="InterPro" id="IPR053932">
    <property type="entry name" value="GeBP-like_DBD"/>
</dbReference>
<feature type="compositionally biased region" description="Acidic residues" evidence="2">
    <location>
        <begin position="143"/>
        <end position="168"/>
    </location>
</feature>
<feature type="region of interest" description="Disordered" evidence="2">
    <location>
        <begin position="127"/>
        <end position="181"/>
    </location>
</feature>
<feature type="region of interest" description="Disordered" evidence="2">
    <location>
        <begin position="1"/>
        <end position="38"/>
    </location>
</feature>
<dbReference type="InterPro" id="IPR007592">
    <property type="entry name" value="GEBP"/>
</dbReference>
<proteinExistence type="inferred from homology"/>
<keyword evidence="5" id="KW-1185">Reference proteome</keyword>
<dbReference type="AlphaFoldDB" id="A0A4S8IMA1"/>
<dbReference type="Pfam" id="PF04504">
    <property type="entry name" value="GeBP-like_DBD"/>
    <property type="match status" value="1"/>
</dbReference>
<feature type="domain" description="Glabrous enhancer-binding protein-like DBD" evidence="3">
    <location>
        <begin position="39"/>
        <end position="123"/>
    </location>
</feature>
<evidence type="ECO:0000256" key="1">
    <source>
        <dbReference type="ARBA" id="ARBA00010820"/>
    </source>
</evidence>
<dbReference type="GO" id="GO:0005634">
    <property type="term" value="C:nucleus"/>
    <property type="evidence" value="ECO:0007669"/>
    <property type="project" value="TreeGrafter"/>
</dbReference>
<feature type="compositionally biased region" description="Basic and acidic residues" evidence="2">
    <location>
        <begin position="127"/>
        <end position="141"/>
    </location>
</feature>
<feature type="compositionally biased region" description="Basic and acidic residues" evidence="2">
    <location>
        <begin position="169"/>
        <end position="180"/>
    </location>
</feature>
<evidence type="ECO:0000259" key="3">
    <source>
        <dbReference type="Pfam" id="PF04504"/>
    </source>
</evidence>
<name>A0A4S8IMA1_MUSBA</name>
<gene>
    <name evidence="4" type="ORF">C4D60_Mb06t10740</name>
</gene>
<dbReference type="PANTHER" id="PTHR31662">
    <property type="entry name" value="BNAANNG10740D PROTEIN-RELATED"/>
    <property type="match status" value="1"/>
</dbReference>
<evidence type="ECO:0000313" key="5">
    <source>
        <dbReference type="Proteomes" id="UP000317650"/>
    </source>
</evidence>
<dbReference type="EMBL" id="PYDT01000009">
    <property type="protein sequence ID" value="THU49551.1"/>
    <property type="molecule type" value="Genomic_DNA"/>
</dbReference>
<evidence type="ECO:0000313" key="4">
    <source>
        <dbReference type="EMBL" id="THU49551.1"/>
    </source>
</evidence>
<dbReference type="GO" id="GO:0006355">
    <property type="term" value="P:regulation of DNA-templated transcription"/>
    <property type="evidence" value="ECO:0007669"/>
    <property type="project" value="InterPro"/>
</dbReference>
<organism evidence="4 5">
    <name type="scientific">Musa balbisiana</name>
    <name type="common">Banana</name>
    <dbReference type="NCBI Taxonomy" id="52838"/>
    <lineage>
        <taxon>Eukaryota</taxon>
        <taxon>Viridiplantae</taxon>
        <taxon>Streptophyta</taxon>
        <taxon>Embryophyta</taxon>
        <taxon>Tracheophyta</taxon>
        <taxon>Spermatophyta</taxon>
        <taxon>Magnoliopsida</taxon>
        <taxon>Liliopsida</taxon>
        <taxon>Zingiberales</taxon>
        <taxon>Musaceae</taxon>
        <taxon>Musa</taxon>
    </lineage>
</organism>
<protein>
    <recommendedName>
        <fullName evidence="3">Glabrous enhancer-binding protein-like DBD domain-containing protein</fullName>
    </recommendedName>
</protein>
<reference evidence="4 5" key="1">
    <citation type="journal article" date="2019" name="Nat. Plants">
        <title>Genome sequencing of Musa balbisiana reveals subgenome evolution and function divergence in polyploid bananas.</title>
        <authorList>
            <person name="Yao X."/>
        </authorList>
    </citation>
    <scope>NUCLEOTIDE SEQUENCE [LARGE SCALE GENOMIC DNA]</scope>
    <source>
        <strain evidence="5">cv. DH-PKW</strain>
        <tissue evidence="4">Leaves</tissue>
    </source>
</reference>
<comment type="caution">
    <text evidence="4">The sequence shown here is derived from an EMBL/GenBank/DDBJ whole genome shotgun (WGS) entry which is preliminary data.</text>
</comment>
<dbReference type="Proteomes" id="UP000317650">
    <property type="component" value="Chromosome 6"/>
</dbReference>
<dbReference type="PANTHER" id="PTHR31662:SF28">
    <property type="entry name" value="MYB_SANT-LIKE DOMAIN-CONTAINING PROTEIN"/>
    <property type="match status" value="1"/>
</dbReference>
<comment type="similarity">
    <text evidence="1">Belongs to the GeBP family.</text>
</comment>
<dbReference type="STRING" id="52838.A0A4S8IMA1"/>